<dbReference type="AlphaFoldDB" id="A0A498MWU5"/>
<gene>
    <name evidence="4" type="ORF">ROHU_022379</name>
</gene>
<evidence type="ECO:0000256" key="2">
    <source>
        <dbReference type="SAM" id="MobiDB-lite"/>
    </source>
</evidence>
<dbReference type="Pfam" id="PF13613">
    <property type="entry name" value="HTH_Tnp_4"/>
    <property type="match status" value="1"/>
</dbReference>
<organism evidence="4 5">
    <name type="scientific">Labeo rohita</name>
    <name type="common">Indian major carp</name>
    <name type="synonym">Cyprinus rohita</name>
    <dbReference type="NCBI Taxonomy" id="84645"/>
    <lineage>
        <taxon>Eukaryota</taxon>
        <taxon>Metazoa</taxon>
        <taxon>Chordata</taxon>
        <taxon>Craniata</taxon>
        <taxon>Vertebrata</taxon>
        <taxon>Euteleostomi</taxon>
        <taxon>Actinopterygii</taxon>
        <taxon>Neopterygii</taxon>
        <taxon>Teleostei</taxon>
        <taxon>Ostariophysi</taxon>
        <taxon>Cypriniformes</taxon>
        <taxon>Cyprinidae</taxon>
        <taxon>Labeoninae</taxon>
        <taxon>Labeonini</taxon>
        <taxon>Labeo</taxon>
    </lineage>
</organism>
<evidence type="ECO:0000313" key="4">
    <source>
        <dbReference type="EMBL" id="RXN23944.1"/>
    </source>
</evidence>
<feature type="coiled-coil region" evidence="1">
    <location>
        <begin position="298"/>
        <end position="325"/>
    </location>
</feature>
<dbReference type="InterPro" id="IPR027805">
    <property type="entry name" value="Transposase_HTH_dom"/>
</dbReference>
<dbReference type="STRING" id="84645.A0A498MWU5"/>
<comment type="caution">
    <text evidence="4">The sequence shown here is derived from an EMBL/GenBank/DDBJ whole genome shotgun (WGS) entry which is preliminary data.</text>
</comment>
<dbReference type="PANTHER" id="PTHR23080">
    <property type="entry name" value="THAP DOMAIN PROTEIN"/>
    <property type="match status" value="1"/>
</dbReference>
<feature type="compositionally biased region" description="Polar residues" evidence="2">
    <location>
        <begin position="193"/>
        <end position="219"/>
    </location>
</feature>
<keyword evidence="5" id="KW-1185">Reference proteome</keyword>
<reference evidence="4 5" key="1">
    <citation type="submission" date="2018-03" db="EMBL/GenBank/DDBJ databases">
        <title>Draft genome sequence of Rohu Carp (Labeo rohita).</title>
        <authorList>
            <person name="Das P."/>
            <person name="Kushwaha B."/>
            <person name="Joshi C.G."/>
            <person name="Kumar D."/>
            <person name="Nagpure N.S."/>
            <person name="Sahoo L."/>
            <person name="Das S.P."/>
            <person name="Bit A."/>
            <person name="Patnaik S."/>
            <person name="Meher P.K."/>
            <person name="Jayasankar P."/>
            <person name="Koringa P.G."/>
            <person name="Patel N.V."/>
            <person name="Hinsu A.T."/>
            <person name="Kumar R."/>
            <person name="Pandey M."/>
            <person name="Agarwal S."/>
            <person name="Srivastava S."/>
            <person name="Singh M."/>
            <person name="Iquebal M.A."/>
            <person name="Jaiswal S."/>
            <person name="Angadi U.B."/>
            <person name="Kumar N."/>
            <person name="Raza M."/>
            <person name="Shah T.M."/>
            <person name="Rai A."/>
            <person name="Jena J.K."/>
        </authorList>
    </citation>
    <scope>NUCLEOTIDE SEQUENCE [LARGE SCALE GENOMIC DNA]</scope>
    <source>
        <strain evidence="4">DASCIFA01</strain>
        <tissue evidence="4">Testis</tissue>
    </source>
</reference>
<feature type="coiled-coil region" evidence="1">
    <location>
        <begin position="435"/>
        <end position="462"/>
    </location>
</feature>
<protein>
    <recommendedName>
        <fullName evidence="3">Transposase Helix-turn-helix domain-containing protein</fullName>
    </recommendedName>
</protein>
<accession>A0A498MWU5</accession>
<name>A0A498MWU5_LABRO</name>
<keyword evidence="1" id="KW-0175">Coiled coil</keyword>
<dbReference type="PANTHER" id="PTHR23080:SF142">
    <property type="entry name" value="SI:CH211-69L10.4"/>
    <property type="match status" value="1"/>
</dbReference>
<feature type="region of interest" description="Disordered" evidence="2">
    <location>
        <begin position="184"/>
        <end position="225"/>
    </location>
</feature>
<dbReference type="EMBL" id="QBIY01012552">
    <property type="protein sequence ID" value="RXN23944.1"/>
    <property type="molecule type" value="Genomic_DNA"/>
</dbReference>
<evidence type="ECO:0000313" key="5">
    <source>
        <dbReference type="Proteomes" id="UP000290572"/>
    </source>
</evidence>
<feature type="domain" description="Transposase Helix-turn-helix" evidence="3">
    <location>
        <begin position="523"/>
        <end position="573"/>
    </location>
</feature>
<evidence type="ECO:0000256" key="1">
    <source>
        <dbReference type="SAM" id="Coils"/>
    </source>
</evidence>
<dbReference type="Proteomes" id="UP000290572">
    <property type="component" value="Unassembled WGS sequence"/>
</dbReference>
<sequence length="610" mass="69699">MYGNVPIKRPVMIICDGSLVLMHSISTAFCRTGLEDLLQKYFLLITGQHPTETFDLPILHRCLSHIMKNAKALCKKQIPKHYTLAMHIFGLLACCSTLKEMDEVLSSSTALFSSPCSGANVAKHYNNLQLLMQKRSTFELDDKNIVAEEYKKTTENISEQQPEIADDQDIIIIPTQATFDFTEQEHQLEDTGKGSTTQKPNDAASQHFTPEDISTSASGRTRIKKGATPSRFAWNDWGKGRASQARQPVYQRARKHFRAAVLDESQEMPVGDFTEEALPVGGVAKDHDYAYHPSPGKLDAATRRIQELELQVLSLEREIQQLTVKQQQQPLIFKFCVTDEDFRYYTRFSSKEVFTVFWDWASGENPVIHLRGQLVYGRASQARQPVYQRARKHFRAAVLDESQEMPVGDFTEEALPVGGVAKDHDYAYHPSPGKLDAATRRIQELELQVLSLEREIQQLTVKQQQQPLIFKFCVTDEDFRYYTRFSSKEVFTVFWESVYPSASRLLYWSKAQRTAQETPSPQRKLPLIDELFMFLCRVAAGLLEKTLSSIFEVSLSTVSRIILTWTSYLYQVLGSLPLWMTREQVQATMPDKFKLLPSGESDNRLHRDPL</sequence>
<evidence type="ECO:0000259" key="3">
    <source>
        <dbReference type="Pfam" id="PF13613"/>
    </source>
</evidence>
<proteinExistence type="predicted"/>